<dbReference type="Pfam" id="PF08263">
    <property type="entry name" value="LRRNT_2"/>
    <property type="match status" value="1"/>
</dbReference>
<dbReference type="InterPro" id="IPR032675">
    <property type="entry name" value="LRR_dom_sf"/>
</dbReference>
<evidence type="ECO:0000256" key="1">
    <source>
        <dbReference type="ARBA" id="ARBA00004170"/>
    </source>
</evidence>
<keyword evidence="8" id="KW-0611">Plant defense</keyword>
<dbReference type="PANTHER" id="PTHR48059">
    <property type="entry name" value="POLYGALACTURONASE INHIBITOR 1"/>
    <property type="match status" value="1"/>
</dbReference>
<evidence type="ECO:0000259" key="13">
    <source>
        <dbReference type="Pfam" id="PF08263"/>
    </source>
</evidence>
<protein>
    <recommendedName>
        <fullName evidence="13">Leucine-rich repeat-containing N-terminal plant-type domain-containing protein</fullName>
    </recommendedName>
</protein>
<keyword evidence="4" id="KW-0964">Secreted</keyword>
<evidence type="ECO:0000256" key="7">
    <source>
        <dbReference type="ARBA" id="ARBA00022737"/>
    </source>
</evidence>
<keyword evidence="6" id="KW-0732">Signal</keyword>
<organism evidence="14 15">
    <name type="scientific">Flemingia macrophylla</name>
    <dbReference type="NCBI Taxonomy" id="520843"/>
    <lineage>
        <taxon>Eukaryota</taxon>
        <taxon>Viridiplantae</taxon>
        <taxon>Streptophyta</taxon>
        <taxon>Embryophyta</taxon>
        <taxon>Tracheophyta</taxon>
        <taxon>Spermatophyta</taxon>
        <taxon>Magnoliopsida</taxon>
        <taxon>eudicotyledons</taxon>
        <taxon>Gunneridae</taxon>
        <taxon>Pentapetalae</taxon>
        <taxon>rosids</taxon>
        <taxon>fabids</taxon>
        <taxon>Fabales</taxon>
        <taxon>Fabaceae</taxon>
        <taxon>Papilionoideae</taxon>
        <taxon>50 kb inversion clade</taxon>
        <taxon>NPAAA clade</taxon>
        <taxon>indigoferoid/millettioid clade</taxon>
        <taxon>Phaseoleae</taxon>
        <taxon>Flemingia</taxon>
    </lineage>
</organism>
<dbReference type="PANTHER" id="PTHR48059:SF4">
    <property type="entry name" value="POLYGALACTURONASE INHIBITOR 1-RELATED"/>
    <property type="match status" value="1"/>
</dbReference>
<comment type="similarity">
    <text evidence="11">Belongs to the polygalacturonase-inhibiting protein family.</text>
</comment>
<dbReference type="InterPro" id="IPR001611">
    <property type="entry name" value="Leu-rich_rpt"/>
</dbReference>
<dbReference type="SUPFAM" id="SSF52058">
    <property type="entry name" value="L domain-like"/>
    <property type="match status" value="1"/>
</dbReference>
<gene>
    <name evidence="14" type="ORF">Fmac_017530</name>
</gene>
<keyword evidence="15" id="KW-1185">Reference proteome</keyword>
<comment type="subcellular location">
    <subcellularLocation>
        <location evidence="1">Membrane</location>
        <topology evidence="1">Peripheral membrane protein</topology>
    </subcellularLocation>
    <subcellularLocation>
        <location evidence="2">Secreted</location>
        <location evidence="2">Cell wall</location>
    </subcellularLocation>
</comment>
<evidence type="ECO:0000313" key="14">
    <source>
        <dbReference type="EMBL" id="KAL2329949.1"/>
    </source>
</evidence>
<comment type="caution">
    <text evidence="14">The sequence shown here is derived from an EMBL/GenBank/DDBJ whole genome shotgun (WGS) entry which is preliminary data.</text>
</comment>
<evidence type="ECO:0000256" key="3">
    <source>
        <dbReference type="ARBA" id="ARBA00022512"/>
    </source>
</evidence>
<reference evidence="14 15" key="1">
    <citation type="submission" date="2024-08" db="EMBL/GenBank/DDBJ databases">
        <title>Insights into the chromosomal genome structure of Flemingia macrophylla.</title>
        <authorList>
            <person name="Ding Y."/>
            <person name="Zhao Y."/>
            <person name="Bi W."/>
            <person name="Wu M."/>
            <person name="Zhao G."/>
            <person name="Gong Y."/>
            <person name="Li W."/>
            <person name="Zhang P."/>
        </authorList>
    </citation>
    <scope>NUCLEOTIDE SEQUENCE [LARGE SCALE GENOMIC DNA]</scope>
    <source>
        <strain evidence="14">DYQJB</strain>
        <tissue evidence="14">Leaf</tissue>
    </source>
</reference>
<dbReference type="Proteomes" id="UP001603857">
    <property type="component" value="Unassembled WGS sequence"/>
</dbReference>
<dbReference type="Pfam" id="PF00560">
    <property type="entry name" value="LRR_1"/>
    <property type="match status" value="2"/>
</dbReference>
<feature type="domain" description="Leucine-rich repeat-containing N-terminal plant-type" evidence="13">
    <location>
        <begin position="302"/>
        <end position="340"/>
    </location>
</feature>
<evidence type="ECO:0000256" key="11">
    <source>
        <dbReference type="ARBA" id="ARBA00038043"/>
    </source>
</evidence>
<dbReference type="EMBL" id="JBGMDY010000006">
    <property type="protein sequence ID" value="KAL2329949.1"/>
    <property type="molecule type" value="Genomic_DNA"/>
</dbReference>
<dbReference type="GO" id="GO:0016020">
    <property type="term" value="C:membrane"/>
    <property type="evidence" value="ECO:0007669"/>
    <property type="project" value="UniProtKB-SubCell"/>
</dbReference>
<evidence type="ECO:0000256" key="12">
    <source>
        <dbReference type="SAM" id="MobiDB-lite"/>
    </source>
</evidence>
<dbReference type="GO" id="GO:0006952">
    <property type="term" value="P:defense response"/>
    <property type="evidence" value="ECO:0007669"/>
    <property type="project" value="UniProtKB-KW"/>
</dbReference>
<keyword evidence="3" id="KW-0134">Cell wall</keyword>
<keyword evidence="10" id="KW-1015">Disulfide bond</keyword>
<evidence type="ECO:0000256" key="8">
    <source>
        <dbReference type="ARBA" id="ARBA00022821"/>
    </source>
</evidence>
<keyword evidence="7" id="KW-0677">Repeat</keyword>
<accession>A0ABD1M2E4</accession>
<keyword evidence="9" id="KW-0472">Membrane</keyword>
<feature type="region of interest" description="Disordered" evidence="12">
    <location>
        <begin position="1"/>
        <end position="36"/>
    </location>
</feature>
<dbReference type="InterPro" id="IPR051848">
    <property type="entry name" value="PGIP"/>
</dbReference>
<dbReference type="FunFam" id="3.80.10.10:FF:000400">
    <property type="entry name" value="Nuclear pore complex protein NUP107"/>
    <property type="match status" value="1"/>
</dbReference>
<evidence type="ECO:0000256" key="9">
    <source>
        <dbReference type="ARBA" id="ARBA00023136"/>
    </source>
</evidence>
<evidence type="ECO:0000256" key="4">
    <source>
        <dbReference type="ARBA" id="ARBA00022525"/>
    </source>
</evidence>
<evidence type="ECO:0000256" key="6">
    <source>
        <dbReference type="ARBA" id="ARBA00022729"/>
    </source>
</evidence>
<evidence type="ECO:0000313" key="15">
    <source>
        <dbReference type="Proteomes" id="UP001603857"/>
    </source>
</evidence>
<evidence type="ECO:0000256" key="10">
    <source>
        <dbReference type="ARBA" id="ARBA00023157"/>
    </source>
</evidence>
<dbReference type="InterPro" id="IPR013210">
    <property type="entry name" value="LRR_N_plant-typ"/>
</dbReference>
<name>A0ABD1M2E4_9FABA</name>
<evidence type="ECO:0000256" key="5">
    <source>
        <dbReference type="ARBA" id="ARBA00022614"/>
    </source>
</evidence>
<keyword evidence="5" id="KW-0433">Leucine-rich repeat</keyword>
<proteinExistence type="inferred from homology"/>
<dbReference type="AlphaFoldDB" id="A0ABD1M2E4"/>
<sequence length="609" mass="67555">MLISELSKTRMWKKAKKEKTEAPRKEATRGNVAEAPLLGPGAGAGAGTAVAATAALMEAAATMRTAQVTFFISMINKINVTSFGDLRLPLHPLAPSLLSLELSWPSSSTAPLIVLSPPPHCHRTPSLIIHICSTAIKLFFALDIAYEGIPPYASSIFEERSITKKKVRSLTILRSLLTKAMIEEPRHVDNDSTTHLMRWEKVRPRLHRHWGYMLEVEDKHKVSPPRSQKKKEGLTKLMQLVGNYDNEDPIAISWHLDVFNKPATIPLYITLINLEEFTSGTHVGHDCVLRDVTSGMGSGVGQDKRVLLQIKKEFNNPNLLSSWNPNTDCCHDKWHGTHCNHKTSRIDSLKLSYNNHLTSQIPPSIGDLPYLETLFLFHLPNLIGPIPQPISKLTNLQYLTISATAISGQIPNFIAQFKSLVNLDLTSNNLSGPLPSSLYQLPNLTGIFLGYNKLTGPIPYSYGYFNDKSYNHPNLYLSHNQLSGRIPMSLGRLNFSSISLSHNKFEGDASMLFGATKVTAGIDISWNKFEFDFGKVELPKVTSLALDVSHNQIYGNLPAGIEKVFMLNVSYNQLCGEIPKGDNGDSHNHDVYSYIHNKCLCGSPLPSCK</sequence>
<evidence type="ECO:0000256" key="2">
    <source>
        <dbReference type="ARBA" id="ARBA00004191"/>
    </source>
</evidence>
<dbReference type="Gene3D" id="3.80.10.10">
    <property type="entry name" value="Ribonuclease Inhibitor"/>
    <property type="match status" value="1"/>
</dbReference>
<feature type="compositionally biased region" description="Basic and acidic residues" evidence="12">
    <location>
        <begin position="18"/>
        <end position="28"/>
    </location>
</feature>